<proteinExistence type="predicted"/>
<dbReference type="InterPro" id="IPR052980">
    <property type="entry name" value="Crinkler_effector"/>
</dbReference>
<keyword evidence="4" id="KW-1185">Reference proteome</keyword>
<name>A0A833RYQ2_PHYIN</name>
<dbReference type="AlphaFoldDB" id="A0A833RYQ2"/>
<evidence type="ECO:0000313" key="3">
    <source>
        <dbReference type="EMBL" id="KAF4134281.1"/>
    </source>
</evidence>
<evidence type="ECO:0008006" key="5">
    <source>
        <dbReference type="Google" id="ProtNLM"/>
    </source>
</evidence>
<sequence length="582" mass="66114">MARKAWFQLVDEQSRRAFAGTAAGSVESFDFKDVEDFRNKVHAEFDHTQPPGRAILAHVAPIQLKIYANTTAYEAKEKPLKSSAALAGLGEDEDGALIVEVPQEPRVLPDEKRQRTEAVDPRQLNELVAIAQELNGAEVGTVLDTPTTIFGTSISDGLFIRQEYWDLHDIIKQRLRSDRSLRRILVVGSPGIGKSVFGVFLLLLFMTEHKDVAYRRLGDKVVYFTWFSDGYKCSRTPYAGRTYDGLFDGNETGEALWLSDFDRAFLFASPRTKNYNEFVKEVCFKVYMNPWTKDECQRFADAIHLEGQDEWLRRFNLVGGKPRFLFSSSEMFDDLVQRVKEDIPHNLDELKDQVRLFQQKVFDDRMKHIVFHLYRNEKALSRAYLAYSSLAVEAIMNARYQVGSADQIRALLQTPAPNLQSWRGKEIEKFLLQELATSKFCMRALEGGGIGTVTRHGPLDAASVVIQASSKIQNKLVLYIPLSTTFPAIDGVLVVPQDGRIIYAQSTVATAHPIKYRQLKNVYQDLTQRQEFQGYTHILLFIVSNEIYDGFTAQSYKNADGKNRTARVDIDVTQYVGKISLQ</sequence>
<reference evidence="2" key="1">
    <citation type="submission" date="2020-04" db="EMBL/GenBank/DDBJ databases">
        <title>Hybrid Assembly of Korean Phytophthora infestans isolates.</title>
        <authorList>
            <person name="Prokchorchik M."/>
            <person name="Lee Y."/>
            <person name="Seo J."/>
            <person name="Cho J.-H."/>
            <person name="Park Y.-E."/>
            <person name="Jang D.-C."/>
            <person name="Im J.-S."/>
            <person name="Choi J.-G."/>
            <person name="Park H.-J."/>
            <person name="Lee G.-B."/>
            <person name="Lee Y.-G."/>
            <person name="Hong S.-Y."/>
            <person name="Cho K."/>
            <person name="Sohn K.H."/>
        </authorList>
    </citation>
    <scope>NUCLEOTIDE SEQUENCE</scope>
    <source>
        <strain evidence="2">KR_1_A1</strain>
        <strain evidence="3">KR_2_A2</strain>
    </source>
</reference>
<dbReference type="EMBL" id="WSZM01000890">
    <property type="protein sequence ID" value="KAF4029086.1"/>
    <property type="molecule type" value="Genomic_DNA"/>
</dbReference>
<keyword evidence="1" id="KW-1133">Transmembrane helix</keyword>
<gene>
    <name evidence="2" type="ORF">GN244_ATG19203</name>
    <name evidence="3" type="ORF">GN958_ATG16526</name>
</gene>
<dbReference type="EMBL" id="JAACNO010002307">
    <property type="protein sequence ID" value="KAF4134281.1"/>
    <property type="molecule type" value="Genomic_DNA"/>
</dbReference>
<dbReference type="Proteomes" id="UP000602510">
    <property type="component" value="Unassembled WGS sequence"/>
</dbReference>
<accession>A0A833RYQ2</accession>
<evidence type="ECO:0000256" key="1">
    <source>
        <dbReference type="SAM" id="Phobius"/>
    </source>
</evidence>
<organism evidence="2 4">
    <name type="scientific">Phytophthora infestans</name>
    <name type="common">Potato late blight agent</name>
    <name type="synonym">Botrytis infestans</name>
    <dbReference type="NCBI Taxonomy" id="4787"/>
    <lineage>
        <taxon>Eukaryota</taxon>
        <taxon>Sar</taxon>
        <taxon>Stramenopiles</taxon>
        <taxon>Oomycota</taxon>
        <taxon>Peronosporomycetes</taxon>
        <taxon>Peronosporales</taxon>
        <taxon>Peronosporaceae</taxon>
        <taxon>Phytophthora</taxon>
    </lineage>
</organism>
<comment type="caution">
    <text evidence="2">The sequence shown here is derived from an EMBL/GenBank/DDBJ whole genome shotgun (WGS) entry which is preliminary data.</text>
</comment>
<protein>
    <recommendedName>
        <fullName evidence="5">Crinkler (CRN) family protein</fullName>
    </recommendedName>
</protein>
<evidence type="ECO:0000313" key="2">
    <source>
        <dbReference type="EMBL" id="KAF4029086.1"/>
    </source>
</evidence>
<dbReference type="PANTHER" id="PTHR33129">
    <property type="entry name" value="PROTEIN KINASE DOMAIN-CONTAINING PROTEIN-RELATED"/>
    <property type="match status" value="1"/>
</dbReference>
<keyword evidence="1" id="KW-0472">Membrane</keyword>
<feature type="transmembrane region" description="Helical" evidence="1">
    <location>
        <begin position="184"/>
        <end position="206"/>
    </location>
</feature>
<evidence type="ECO:0000313" key="4">
    <source>
        <dbReference type="Proteomes" id="UP000602510"/>
    </source>
</evidence>
<dbReference type="PANTHER" id="PTHR33129:SF1">
    <property type="entry name" value="ATP-BINDING PROTEIN"/>
    <property type="match status" value="1"/>
</dbReference>
<keyword evidence="1" id="KW-0812">Transmembrane</keyword>
<dbReference type="Proteomes" id="UP000704712">
    <property type="component" value="Unassembled WGS sequence"/>
</dbReference>